<reference evidence="2" key="1">
    <citation type="submission" date="2021-01" db="EMBL/GenBank/DDBJ databases">
        <authorList>
            <person name="Corre E."/>
            <person name="Pelletier E."/>
            <person name="Niang G."/>
            <person name="Scheremetjew M."/>
            <person name="Finn R."/>
            <person name="Kale V."/>
            <person name="Holt S."/>
            <person name="Cochrane G."/>
            <person name="Meng A."/>
            <person name="Brown T."/>
            <person name="Cohen L."/>
        </authorList>
    </citation>
    <scope>NUCLEOTIDE SEQUENCE</scope>
    <source>
        <strain evidence="2">CCMP722</strain>
    </source>
</reference>
<dbReference type="Gene3D" id="3.20.80.10">
    <property type="entry name" value="Regulatory factor, effector binding domain"/>
    <property type="match status" value="1"/>
</dbReference>
<dbReference type="InterPro" id="IPR011256">
    <property type="entry name" value="Reg_factor_effector_dom_sf"/>
</dbReference>
<proteinExistence type="inferred from homology"/>
<dbReference type="PANTHER" id="PTHR11220">
    <property type="entry name" value="HEME-BINDING PROTEIN-RELATED"/>
    <property type="match status" value="1"/>
</dbReference>
<evidence type="ECO:0000256" key="1">
    <source>
        <dbReference type="ARBA" id="ARBA00009817"/>
    </source>
</evidence>
<dbReference type="FunFam" id="3.20.80.10:FF:000002">
    <property type="entry name" value="Heme-binding protein 2"/>
    <property type="match status" value="1"/>
</dbReference>
<dbReference type="SUPFAM" id="SSF55136">
    <property type="entry name" value="Probable bacterial effector-binding domain"/>
    <property type="match status" value="1"/>
</dbReference>
<dbReference type="InterPro" id="IPR006917">
    <property type="entry name" value="SOUL_heme-bd"/>
</dbReference>
<evidence type="ECO:0000313" key="2">
    <source>
        <dbReference type="EMBL" id="CAD8684106.1"/>
    </source>
</evidence>
<comment type="similarity">
    <text evidence="1">Belongs to the HEBP family.</text>
</comment>
<dbReference type="Pfam" id="PF04832">
    <property type="entry name" value="SOUL"/>
    <property type="match status" value="1"/>
</dbReference>
<accession>A0A7S0RPZ6</accession>
<organism evidence="2">
    <name type="scientific">Pyramimonas obovata</name>
    <dbReference type="NCBI Taxonomy" id="1411642"/>
    <lineage>
        <taxon>Eukaryota</taxon>
        <taxon>Viridiplantae</taxon>
        <taxon>Chlorophyta</taxon>
        <taxon>Pyramimonadophyceae</taxon>
        <taxon>Pyramimonadales</taxon>
        <taxon>Pyramimonadaceae</taxon>
        <taxon>Pyramimonas</taxon>
        <taxon>Pyramimonas incertae sedis</taxon>
    </lineage>
</organism>
<name>A0A7S0RPZ6_9CHLO</name>
<sequence>MCIDILQNRISHRHTNQQRHQNISMRVTGTTTMLFACVVFSVCTYARAEALSNVPELALREESSNAGPWFCHGIDCPKFTVVDKKEAYETRAYEATKWASTSVQGIKLDEAERIGFMRLFNYISGENMPASKIPMTAPVKNLITPGQGPFCGSNFTISFFVPYKYQENTPAPTSMDVSLTSEDAVQVYVRSFKGFAKEDKIVTEAAQLAEALDNDGVQYDPETYVFAGYDPPFRPVNRHNEIWFFNKPASSD</sequence>
<protein>
    <recommendedName>
        <fullName evidence="3">Heme-binding protein 2</fullName>
    </recommendedName>
</protein>
<dbReference type="AlphaFoldDB" id="A0A7S0RPZ6"/>
<dbReference type="EMBL" id="HBFA01033145">
    <property type="protein sequence ID" value="CAD8684106.1"/>
    <property type="molecule type" value="Transcribed_RNA"/>
</dbReference>
<gene>
    <name evidence="2" type="ORF">POBO1169_LOCUS16679</name>
</gene>
<evidence type="ECO:0008006" key="3">
    <source>
        <dbReference type="Google" id="ProtNLM"/>
    </source>
</evidence>
<dbReference type="PANTHER" id="PTHR11220:SF1">
    <property type="entry name" value="HEME-BINDING PROTEIN 2"/>
    <property type="match status" value="1"/>
</dbReference>